<sequence>MASSSVYVFIPLDFTLNLMQEMYFICQCIMMINHTVSLYSRRMICFELSDEFMVLHYNILQLFFHFLQLRNIKASAQQIEIVYPATSEKCRGKSVSSVPPQCQPTWCGYSRLENITHT</sequence>
<dbReference type="AlphaFoldDB" id="A0A8S0UU15"/>
<reference evidence="1 2" key="1">
    <citation type="submission" date="2019-12" db="EMBL/GenBank/DDBJ databases">
        <authorList>
            <person name="Alioto T."/>
            <person name="Alioto T."/>
            <person name="Gomez Garrido J."/>
        </authorList>
    </citation>
    <scope>NUCLEOTIDE SEQUENCE [LARGE SCALE GENOMIC DNA]</scope>
</reference>
<keyword evidence="2" id="KW-1185">Reference proteome</keyword>
<dbReference type="Proteomes" id="UP000594638">
    <property type="component" value="Unassembled WGS sequence"/>
</dbReference>
<dbReference type="Gramene" id="OE9A102598T1">
    <property type="protein sequence ID" value="OE9A102598C1"/>
    <property type="gene ID" value="OE9A102598"/>
</dbReference>
<protein>
    <submittedName>
        <fullName evidence="1">Uncharacterized protein</fullName>
    </submittedName>
</protein>
<proteinExistence type="predicted"/>
<organism evidence="1 2">
    <name type="scientific">Olea europaea subsp. europaea</name>
    <dbReference type="NCBI Taxonomy" id="158383"/>
    <lineage>
        <taxon>Eukaryota</taxon>
        <taxon>Viridiplantae</taxon>
        <taxon>Streptophyta</taxon>
        <taxon>Embryophyta</taxon>
        <taxon>Tracheophyta</taxon>
        <taxon>Spermatophyta</taxon>
        <taxon>Magnoliopsida</taxon>
        <taxon>eudicotyledons</taxon>
        <taxon>Gunneridae</taxon>
        <taxon>Pentapetalae</taxon>
        <taxon>asterids</taxon>
        <taxon>lamiids</taxon>
        <taxon>Lamiales</taxon>
        <taxon>Oleaceae</taxon>
        <taxon>Oleeae</taxon>
        <taxon>Olea</taxon>
    </lineage>
</organism>
<name>A0A8S0UU15_OLEEU</name>
<evidence type="ECO:0000313" key="1">
    <source>
        <dbReference type="EMBL" id="CAA3022254.1"/>
    </source>
</evidence>
<accession>A0A8S0UU15</accession>
<evidence type="ECO:0000313" key="2">
    <source>
        <dbReference type="Proteomes" id="UP000594638"/>
    </source>
</evidence>
<comment type="caution">
    <text evidence="1">The sequence shown here is derived from an EMBL/GenBank/DDBJ whole genome shotgun (WGS) entry which is preliminary data.</text>
</comment>
<gene>
    <name evidence="1" type="ORF">OLEA9_A102598</name>
</gene>
<dbReference type="EMBL" id="CACTIH010009066">
    <property type="protein sequence ID" value="CAA3022254.1"/>
    <property type="molecule type" value="Genomic_DNA"/>
</dbReference>